<proteinExistence type="predicted"/>
<sequence length="42" mass="5208">MISSYSVNIFDNCDIYYESREFNFQFYYLLSVAFKNNQQYLE</sequence>
<evidence type="ECO:0000313" key="1">
    <source>
        <dbReference type="EMBL" id="QHT01436.1"/>
    </source>
</evidence>
<protein>
    <submittedName>
        <fullName evidence="1">Uncharacterized protein</fullName>
    </submittedName>
</protein>
<organism evidence="1">
    <name type="scientific">viral metagenome</name>
    <dbReference type="NCBI Taxonomy" id="1070528"/>
    <lineage>
        <taxon>unclassified sequences</taxon>
        <taxon>metagenomes</taxon>
        <taxon>organismal metagenomes</taxon>
    </lineage>
</organism>
<dbReference type="EMBL" id="MN739372">
    <property type="protein sequence ID" value="QHT01436.1"/>
    <property type="molecule type" value="Genomic_DNA"/>
</dbReference>
<name>A0A6C0C9L9_9ZZZZ</name>
<dbReference type="AlphaFoldDB" id="A0A6C0C9L9"/>
<reference evidence="1" key="1">
    <citation type="journal article" date="2020" name="Nature">
        <title>Giant virus diversity and host interactions through global metagenomics.</title>
        <authorList>
            <person name="Schulz F."/>
            <person name="Roux S."/>
            <person name="Paez-Espino D."/>
            <person name="Jungbluth S."/>
            <person name="Walsh D.A."/>
            <person name="Denef V.J."/>
            <person name="McMahon K.D."/>
            <person name="Konstantinidis K.T."/>
            <person name="Eloe-Fadrosh E.A."/>
            <person name="Kyrpides N.C."/>
            <person name="Woyke T."/>
        </authorList>
    </citation>
    <scope>NUCLEOTIDE SEQUENCE</scope>
    <source>
        <strain evidence="1">GVMAG-M-3300020192-26</strain>
    </source>
</reference>
<accession>A0A6C0C9L9</accession>